<accession>A0A2K3L8T2</accession>
<dbReference type="EMBL" id="ASHM01028294">
    <property type="protein sequence ID" value="PNX74945.1"/>
    <property type="molecule type" value="Genomic_DNA"/>
</dbReference>
<sequence length="63" mass="6740">MDKESSRDALYILPLHKGIRTSQCSNVVPANAIALPISPRHSRRVGSSVVAGELLGIAEMQPT</sequence>
<protein>
    <submittedName>
        <fullName evidence="1">Uncharacterized protein</fullName>
    </submittedName>
</protein>
<reference evidence="1 2" key="1">
    <citation type="journal article" date="2014" name="Am. J. Bot.">
        <title>Genome assembly and annotation for red clover (Trifolium pratense; Fabaceae).</title>
        <authorList>
            <person name="Istvanek J."/>
            <person name="Jaros M."/>
            <person name="Krenek A."/>
            <person name="Repkova J."/>
        </authorList>
    </citation>
    <scope>NUCLEOTIDE SEQUENCE [LARGE SCALE GENOMIC DNA]</scope>
    <source>
        <strain evidence="2">cv. Tatra</strain>
        <tissue evidence="1">Young leaves</tissue>
    </source>
</reference>
<gene>
    <name evidence="1" type="ORF">L195_g030874</name>
</gene>
<organism evidence="1 2">
    <name type="scientific">Trifolium pratense</name>
    <name type="common">Red clover</name>
    <dbReference type="NCBI Taxonomy" id="57577"/>
    <lineage>
        <taxon>Eukaryota</taxon>
        <taxon>Viridiplantae</taxon>
        <taxon>Streptophyta</taxon>
        <taxon>Embryophyta</taxon>
        <taxon>Tracheophyta</taxon>
        <taxon>Spermatophyta</taxon>
        <taxon>Magnoliopsida</taxon>
        <taxon>eudicotyledons</taxon>
        <taxon>Gunneridae</taxon>
        <taxon>Pentapetalae</taxon>
        <taxon>rosids</taxon>
        <taxon>fabids</taxon>
        <taxon>Fabales</taxon>
        <taxon>Fabaceae</taxon>
        <taxon>Papilionoideae</taxon>
        <taxon>50 kb inversion clade</taxon>
        <taxon>NPAAA clade</taxon>
        <taxon>Hologalegina</taxon>
        <taxon>IRL clade</taxon>
        <taxon>Trifolieae</taxon>
        <taxon>Trifolium</taxon>
    </lineage>
</organism>
<comment type="caution">
    <text evidence="1">The sequence shown here is derived from an EMBL/GenBank/DDBJ whole genome shotgun (WGS) entry which is preliminary data.</text>
</comment>
<reference evidence="1 2" key="2">
    <citation type="journal article" date="2017" name="Front. Plant Sci.">
        <title>Gene Classification and Mining of Molecular Markers Useful in Red Clover (Trifolium pratense) Breeding.</title>
        <authorList>
            <person name="Istvanek J."/>
            <person name="Dluhosova J."/>
            <person name="Dluhos P."/>
            <person name="Patkova L."/>
            <person name="Nedelnik J."/>
            <person name="Repkova J."/>
        </authorList>
    </citation>
    <scope>NUCLEOTIDE SEQUENCE [LARGE SCALE GENOMIC DNA]</scope>
    <source>
        <strain evidence="2">cv. Tatra</strain>
        <tissue evidence="1">Young leaves</tissue>
    </source>
</reference>
<dbReference type="Proteomes" id="UP000236291">
    <property type="component" value="Unassembled WGS sequence"/>
</dbReference>
<proteinExistence type="predicted"/>
<evidence type="ECO:0000313" key="2">
    <source>
        <dbReference type="Proteomes" id="UP000236291"/>
    </source>
</evidence>
<name>A0A2K3L8T2_TRIPR</name>
<evidence type="ECO:0000313" key="1">
    <source>
        <dbReference type="EMBL" id="PNX74945.1"/>
    </source>
</evidence>
<dbReference type="AlphaFoldDB" id="A0A2K3L8T2"/>